<evidence type="ECO:0000256" key="1">
    <source>
        <dbReference type="SAM" id="MobiDB-lite"/>
    </source>
</evidence>
<evidence type="ECO:0000313" key="3">
    <source>
        <dbReference type="EMBL" id="KAJ8880642.1"/>
    </source>
</evidence>
<accession>A0ABQ9H8N3</accession>
<reference evidence="3 4" key="1">
    <citation type="submission" date="2023-02" db="EMBL/GenBank/DDBJ databases">
        <title>LHISI_Scaffold_Assembly.</title>
        <authorList>
            <person name="Stuart O.P."/>
            <person name="Cleave R."/>
            <person name="Magrath M.J.L."/>
            <person name="Mikheyev A.S."/>
        </authorList>
    </citation>
    <scope>NUCLEOTIDE SEQUENCE [LARGE SCALE GENOMIC DNA]</scope>
    <source>
        <strain evidence="3">Daus_M_001</strain>
        <tissue evidence="3">Leg muscle</tissue>
    </source>
</reference>
<name>A0ABQ9H8N3_9NEOP</name>
<feature type="region of interest" description="Disordered" evidence="1">
    <location>
        <begin position="108"/>
        <end position="129"/>
    </location>
</feature>
<dbReference type="Proteomes" id="UP001159363">
    <property type="component" value="Chromosome 5"/>
</dbReference>
<proteinExistence type="predicted"/>
<dbReference type="Pfam" id="PF20700">
    <property type="entry name" value="Mutator"/>
    <property type="match status" value="1"/>
</dbReference>
<dbReference type="InterPro" id="IPR049012">
    <property type="entry name" value="Mutator_transp_dom"/>
</dbReference>
<evidence type="ECO:0000259" key="2">
    <source>
        <dbReference type="Pfam" id="PF20700"/>
    </source>
</evidence>
<protein>
    <recommendedName>
        <fullName evidence="2">Mutator-like transposase domain-containing protein</fullName>
    </recommendedName>
</protein>
<comment type="caution">
    <text evidence="3">The sequence shown here is derived from an EMBL/GenBank/DDBJ whole genome shotgun (WGS) entry which is preliminary data.</text>
</comment>
<gene>
    <name evidence="3" type="ORF">PR048_017112</name>
</gene>
<sequence>MAKAGAHIYEWSVNVHNPEKMKQHKKVCAANYEGSSGGIEVAGATTLCARSEHKLDLRDVDSKGFTAILKKNHPYGNNVNITKLECVGHTQKRVGTRLRPLKWDMKGQKLSDGKGFGGKGRHTDTEIDQ</sequence>
<keyword evidence="4" id="KW-1185">Reference proteome</keyword>
<organism evidence="3 4">
    <name type="scientific">Dryococelus australis</name>
    <dbReference type="NCBI Taxonomy" id="614101"/>
    <lineage>
        <taxon>Eukaryota</taxon>
        <taxon>Metazoa</taxon>
        <taxon>Ecdysozoa</taxon>
        <taxon>Arthropoda</taxon>
        <taxon>Hexapoda</taxon>
        <taxon>Insecta</taxon>
        <taxon>Pterygota</taxon>
        <taxon>Neoptera</taxon>
        <taxon>Polyneoptera</taxon>
        <taxon>Phasmatodea</taxon>
        <taxon>Verophasmatodea</taxon>
        <taxon>Anareolatae</taxon>
        <taxon>Phasmatidae</taxon>
        <taxon>Eurycanthinae</taxon>
        <taxon>Dryococelus</taxon>
    </lineage>
</organism>
<dbReference type="EMBL" id="JARBHB010000006">
    <property type="protein sequence ID" value="KAJ8880642.1"/>
    <property type="molecule type" value="Genomic_DNA"/>
</dbReference>
<evidence type="ECO:0000313" key="4">
    <source>
        <dbReference type="Proteomes" id="UP001159363"/>
    </source>
</evidence>
<feature type="domain" description="Mutator-like transposase" evidence="2">
    <location>
        <begin position="20"/>
        <end position="109"/>
    </location>
</feature>